<sequence>MHPPKFINSRAVQSICRHLDCEHRKYTDSGSAKAETSIKVRFRKSCSIGDPETYIRFGKNDLVSLATATRLLDFWTNSFLVGTGTDYFCLFYPKLWKLHRQHPWRTLQDPPVSFQFLFLIQIGQQKLFVLPSKFLSPSDEHHHLVNPKFQDREQHDQLIMSWILASISDALLTYMVNCDTSAQLHNTKKGDLSISDYLLKIRNIVDHLVLVGHNLSDKDHIDAVFERLPQEYETFIISVNSRIDPYIVEEIETLLLAQETRIEKNIKIHEFSAPNLAHLVTFNVPLNFNQRSDNRIYNMNSFAFSRNGIYHNRGNSSQRGRGRSGRGSWRSNNKLQCQLCGRMGHVVMKCYYRFDQSFSGLSQLQGNRPQGFISNLYPFA</sequence>
<accession>A0A438J2X2</accession>
<protein>
    <recommendedName>
        <fullName evidence="3">Retrovirus-related Pol polyprotein from transposon RE1</fullName>
    </recommendedName>
</protein>
<organism evidence="1 2">
    <name type="scientific">Vitis vinifera</name>
    <name type="common">Grape</name>
    <dbReference type="NCBI Taxonomy" id="29760"/>
    <lineage>
        <taxon>Eukaryota</taxon>
        <taxon>Viridiplantae</taxon>
        <taxon>Streptophyta</taxon>
        <taxon>Embryophyta</taxon>
        <taxon>Tracheophyta</taxon>
        <taxon>Spermatophyta</taxon>
        <taxon>Magnoliopsida</taxon>
        <taxon>eudicotyledons</taxon>
        <taxon>Gunneridae</taxon>
        <taxon>Pentapetalae</taxon>
        <taxon>rosids</taxon>
        <taxon>Vitales</taxon>
        <taxon>Vitaceae</taxon>
        <taxon>Viteae</taxon>
        <taxon>Vitis</taxon>
    </lineage>
</organism>
<evidence type="ECO:0000313" key="2">
    <source>
        <dbReference type="Proteomes" id="UP000288805"/>
    </source>
</evidence>
<reference evidence="1 2" key="1">
    <citation type="journal article" date="2018" name="PLoS Genet.">
        <title>Population sequencing reveals clonal diversity and ancestral inbreeding in the grapevine cultivar Chardonnay.</title>
        <authorList>
            <person name="Roach M.J."/>
            <person name="Johnson D.L."/>
            <person name="Bohlmann J."/>
            <person name="van Vuuren H.J."/>
            <person name="Jones S.J."/>
            <person name="Pretorius I.S."/>
            <person name="Schmidt S.A."/>
            <person name="Borneman A.R."/>
        </authorList>
    </citation>
    <scope>NUCLEOTIDE SEQUENCE [LARGE SCALE GENOMIC DNA]</scope>
    <source>
        <strain evidence="2">cv. Chardonnay</strain>
        <tissue evidence="1">Leaf</tissue>
    </source>
</reference>
<gene>
    <name evidence="1" type="ORF">CK203_019901</name>
</gene>
<dbReference type="AlphaFoldDB" id="A0A438J2X2"/>
<proteinExistence type="predicted"/>
<comment type="caution">
    <text evidence="1">The sequence shown here is derived from an EMBL/GenBank/DDBJ whole genome shotgun (WGS) entry which is preliminary data.</text>
</comment>
<dbReference type="PANTHER" id="PTHR47481">
    <property type="match status" value="1"/>
</dbReference>
<name>A0A438J2X2_VITVI</name>
<dbReference type="Pfam" id="PF14223">
    <property type="entry name" value="Retrotran_gag_2"/>
    <property type="match status" value="1"/>
</dbReference>
<evidence type="ECO:0008006" key="3">
    <source>
        <dbReference type="Google" id="ProtNLM"/>
    </source>
</evidence>
<dbReference type="EMBL" id="QGNW01000066">
    <property type="protein sequence ID" value="RVX03309.1"/>
    <property type="molecule type" value="Genomic_DNA"/>
</dbReference>
<evidence type="ECO:0000313" key="1">
    <source>
        <dbReference type="EMBL" id="RVX03309.1"/>
    </source>
</evidence>
<dbReference type="PANTHER" id="PTHR47481:SF30">
    <property type="entry name" value="CCHC-TYPE DOMAIN-CONTAINING PROTEIN"/>
    <property type="match status" value="1"/>
</dbReference>
<dbReference type="Proteomes" id="UP000288805">
    <property type="component" value="Unassembled WGS sequence"/>
</dbReference>